<proteinExistence type="predicted"/>
<dbReference type="AlphaFoldDB" id="A0A2Z7AVF2"/>
<protein>
    <submittedName>
        <fullName evidence="1">Uncharacterized protein</fullName>
    </submittedName>
</protein>
<dbReference type="OrthoDB" id="1751168at2759"/>
<keyword evidence="2" id="KW-1185">Reference proteome</keyword>
<organism evidence="1 2">
    <name type="scientific">Dorcoceras hygrometricum</name>
    <dbReference type="NCBI Taxonomy" id="472368"/>
    <lineage>
        <taxon>Eukaryota</taxon>
        <taxon>Viridiplantae</taxon>
        <taxon>Streptophyta</taxon>
        <taxon>Embryophyta</taxon>
        <taxon>Tracheophyta</taxon>
        <taxon>Spermatophyta</taxon>
        <taxon>Magnoliopsida</taxon>
        <taxon>eudicotyledons</taxon>
        <taxon>Gunneridae</taxon>
        <taxon>Pentapetalae</taxon>
        <taxon>asterids</taxon>
        <taxon>lamiids</taxon>
        <taxon>Lamiales</taxon>
        <taxon>Gesneriaceae</taxon>
        <taxon>Didymocarpoideae</taxon>
        <taxon>Trichosporeae</taxon>
        <taxon>Loxocarpinae</taxon>
        <taxon>Dorcoceras</taxon>
    </lineage>
</organism>
<reference evidence="1 2" key="1">
    <citation type="journal article" date="2015" name="Proc. Natl. Acad. Sci. U.S.A.">
        <title>The resurrection genome of Boea hygrometrica: A blueprint for survival of dehydration.</title>
        <authorList>
            <person name="Xiao L."/>
            <person name="Yang G."/>
            <person name="Zhang L."/>
            <person name="Yang X."/>
            <person name="Zhao S."/>
            <person name="Ji Z."/>
            <person name="Zhou Q."/>
            <person name="Hu M."/>
            <person name="Wang Y."/>
            <person name="Chen M."/>
            <person name="Xu Y."/>
            <person name="Jin H."/>
            <person name="Xiao X."/>
            <person name="Hu G."/>
            <person name="Bao F."/>
            <person name="Hu Y."/>
            <person name="Wan P."/>
            <person name="Li L."/>
            <person name="Deng X."/>
            <person name="Kuang T."/>
            <person name="Xiang C."/>
            <person name="Zhu J.K."/>
            <person name="Oliver M.J."/>
            <person name="He Y."/>
        </authorList>
    </citation>
    <scope>NUCLEOTIDE SEQUENCE [LARGE SCALE GENOMIC DNA]</scope>
    <source>
        <strain evidence="2">cv. XS01</strain>
    </source>
</reference>
<name>A0A2Z7AVF2_9LAMI</name>
<evidence type="ECO:0000313" key="2">
    <source>
        <dbReference type="Proteomes" id="UP000250235"/>
    </source>
</evidence>
<dbReference type="EMBL" id="KV011826">
    <property type="protein sequence ID" value="KZV25825.1"/>
    <property type="molecule type" value="Genomic_DNA"/>
</dbReference>
<sequence length="232" mass="25825">MAASLSVNALQVNFESVLSMEHTGMVKMFTTLEESRLKGFLGVSCLVFEGAVIEFFANAKFIAGTSLIFVANRKMVIMKEVFAAMFQLPTKGCRAPNNKKEMKVEYRLLHDIVAKALCAKAGSFNVVTSEKFDLMVAISAGLKFKAMKIVVETLDSKIDMVRDSQTYLKLESDISRRTLSKKIDQVAANVNSSQTALETSLVRQFTEHQLHIASDLDFVKIQLAELANHFKE</sequence>
<evidence type="ECO:0000313" key="1">
    <source>
        <dbReference type="EMBL" id="KZV25825.1"/>
    </source>
</evidence>
<dbReference type="Proteomes" id="UP000250235">
    <property type="component" value="Unassembled WGS sequence"/>
</dbReference>
<accession>A0A2Z7AVF2</accession>
<gene>
    <name evidence="1" type="ORF">F511_12232</name>
</gene>